<accession>A0A0E3ZB78</accession>
<dbReference type="GO" id="GO:0003723">
    <property type="term" value="F:RNA binding"/>
    <property type="evidence" value="ECO:0007669"/>
    <property type="project" value="UniProtKB-KW"/>
</dbReference>
<dbReference type="SUPFAM" id="SSF55174">
    <property type="entry name" value="Alpha-L RNA-binding motif"/>
    <property type="match status" value="1"/>
</dbReference>
<proteinExistence type="predicted"/>
<evidence type="ECO:0000313" key="3">
    <source>
        <dbReference type="EMBL" id="AKC94996.1"/>
    </source>
</evidence>
<dbReference type="NCBIfam" id="TIGR02988">
    <property type="entry name" value="YaaA_near_RecF"/>
    <property type="match status" value="1"/>
</dbReference>
<dbReference type="KEGG" id="sns:VC03_00010"/>
<dbReference type="EMBL" id="CP011280">
    <property type="protein sequence ID" value="AKC94996.1"/>
    <property type="molecule type" value="Genomic_DNA"/>
</dbReference>
<dbReference type="InterPro" id="IPR002942">
    <property type="entry name" value="S4_RNA-bd"/>
</dbReference>
<dbReference type="OrthoDB" id="9811532at2"/>
<dbReference type="InterPro" id="IPR014330">
    <property type="entry name" value="RNA-bd_S4-rel_YaaA"/>
</dbReference>
<dbReference type="STRING" id="187101.VC03_00010"/>
<dbReference type="CDD" id="cd00165">
    <property type="entry name" value="S4"/>
    <property type="match status" value="1"/>
</dbReference>
<evidence type="ECO:0000259" key="2">
    <source>
        <dbReference type="SMART" id="SM00363"/>
    </source>
</evidence>
<keyword evidence="4" id="KW-1185">Reference proteome</keyword>
<dbReference type="InterPro" id="IPR036986">
    <property type="entry name" value="S4_RNA-bd_sf"/>
</dbReference>
<name>A0A0E3ZB78_9FUSO</name>
<dbReference type="Gene3D" id="3.10.290.10">
    <property type="entry name" value="RNA-binding S4 domain"/>
    <property type="match status" value="1"/>
</dbReference>
<dbReference type="HOGENOM" id="CLU_127162_4_0_0"/>
<sequence length="67" mass="7547">MEVKIDTEYIKLDQLLKFSGLADTGGIAKEVIQNGEVLVNGEVETRRGKKIRKEDVVEFRGEKVVVK</sequence>
<dbReference type="Pfam" id="PF13275">
    <property type="entry name" value="S4_2"/>
    <property type="match status" value="1"/>
</dbReference>
<reference evidence="3 4" key="1">
    <citation type="journal article" date="2012" name="BMC Genomics">
        <title>Genomic sequence analysis and characterization of Sneathia amnii sp. nov.</title>
        <authorList>
            <consortium name="Vaginal Microbiome Consortium (additional members)"/>
            <person name="Harwich M.D.Jr."/>
            <person name="Serrano M.G."/>
            <person name="Fettweis J.M."/>
            <person name="Alves J.M."/>
            <person name="Reimers M.A."/>
            <person name="Buck G.A."/>
            <person name="Jefferson K.K."/>
        </authorList>
    </citation>
    <scope>NUCLEOTIDE SEQUENCE [LARGE SCALE GENOMIC DNA]</scope>
    <source>
        <strain evidence="3 4">SN35</strain>
    </source>
</reference>
<gene>
    <name evidence="3" type="ORF">VC03_00010</name>
</gene>
<evidence type="ECO:0000256" key="1">
    <source>
        <dbReference type="PROSITE-ProRule" id="PRU00182"/>
    </source>
</evidence>
<dbReference type="RefSeq" id="WP_046328102.1">
    <property type="nucleotide sequence ID" value="NZ_CP011280.1"/>
</dbReference>
<protein>
    <recommendedName>
        <fullName evidence="2">RNA-binding S4 domain-containing protein</fullName>
    </recommendedName>
</protein>
<dbReference type="AlphaFoldDB" id="A0A0E3ZB78"/>
<feature type="domain" description="RNA-binding S4" evidence="2">
    <location>
        <begin position="10"/>
        <end position="66"/>
    </location>
</feature>
<organism evidence="3 4">
    <name type="scientific">Sneathia vaginalis</name>
    <dbReference type="NCBI Taxonomy" id="187101"/>
    <lineage>
        <taxon>Bacteria</taxon>
        <taxon>Fusobacteriati</taxon>
        <taxon>Fusobacteriota</taxon>
        <taxon>Fusobacteriia</taxon>
        <taxon>Fusobacteriales</taxon>
        <taxon>Leptotrichiaceae</taxon>
        <taxon>Sneathia</taxon>
    </lineage>
</organism>
<dbReference type="Proteomes" id="UP000033103">
    <property type="component" value="Chromosome"/>
</dbReference>
<dbReference type="PROSITE" id="PS50889">
    <property type="entry name" value="S4"/>
    <property type="match status" value="1"/>
</dbReference>
<dbReference type="PATRIC" id="fig|1069640.6.peg.2"/>
<evidence type="ECO:0000313" key="4">
    <source>
        <dbReference type="Proteomes" id="UP000033103"/>
    </source>
</evidence>
<dbReference type="SMART" id="SM00363">
    <property type="entry name" value="S4"/>
    <property type="match status" value="1"/>
</dbReference>
<keyword evidence="1" id="KW-0694">RNA-binding</keyword>